<sequence length="390" mass="43603">MTGLSHLIRPQVLTPPLLKKGMPKSPNTPPASLDCQINASPIVIDNASDSDGSAISGSLLFNIEETVEVDSLFAVLRVHVAHKKPFKRTCKACKHKVTELKRCHFIETNTTLCRNSYTYPFSYRVPSYVPASMDTSVVSVTYEFEAIASMRRTGSTSQMLETVKLNRNLSVVRSVPVPSKSLRSSRIYQAAGIEVDCSFDPVMDLSRKNQVTLTMSGLRSCPGNGEDVQFWRVCKGTWILKETIKSTAMPCTKHVQESEDKSHEQKKTIILGEASFYNGWTIDDNAGTLNMQFPFSIRKSSTRYTQDTGDVGDTSVTHSLVLELQLMKETYPKGNPDLSVRTGVGRILRSEHRVVLSNHARRSDYVTDERLPCYNDLWPAPPVYGERDLE</sequence>
<dbReference type="InterPro" id="IPR014752">
    <property type="entry name" value="Arrestin-like_C"/>
</dbReference>
<reference evidence="2" key="2">
    <citation type="submission" date="2020-02" db="EMBL/GenBank/DDBJ databases">
        <title>Identification and distribution of gene clusters putatively required for synthesis of sphingolipid metabolism inhibitors in phylogenetically diverse species of the filamentous fungus Fusarium.</title>
        <authorList>
            <person name="Kim H.-S."/>
            <person name="Busman M."/>
            <person name="Brown D.W."/>
            <person name="Divon H."/>
            <person name="Uhlig S."/>
            <person name="Proctor R.H."/>
        </authorList>
    </citation>
    <scope>NUCLEOTIDE SEQUENCE</scope>
    <source>
        <strain evidence="2">NRRL 25174</strain>
    </source>
</reference>
<feature type="domain" description="LDB19 N-terminal" evidence="1">
    <location>
        <begin position="79"/>
        <end position="256"/>
    </location>
</feature>
<evidence type="ECO:0000313" key="2">
    <source>
        <dbReference type="EMBL" id="KAF4343289.1"/>
    </source>
</evidence>
<reference evidence="2" key="1">
    <citation type="journal article" date="2017" name="Mycologia">
        <title>Fusarium algeriense, sp. nov., a novel toxigenic crown rot pathogen of durum wheat from Algeria is nested in the Fusarium burgessii species complex.</title>
        <authorList>
            <person name="Laraba I."/>
            <person name="Keddad A."/>
            <person name="Boureghda H."/>
            <person name="Abdallah N."/>
            <person name="Vaughan M.M."/>
            <person name="Proctor R.H."/>
            <person name="Busman M."/>
            <person name="O'Donnell K."/>
        </authorList>
    </citation>
    <scope>NUCLEOTIDE SEQUENCE</scope>
    <source>
        <strain evidence="2">NRRL 25174</strain>
    </source>
</reference>
<organism evidence="2 3">
    <name type="scientific">Fusarium beomiforme</name>
    <dbReference type="NCBI Taxonomy" id="44412"/>
    <lineage>
        <taxon>Eukaryota</taxon>
        <taxon>Fungi</taxon>
        <taxon>Dikarya</taxon>
        <taxon>Ascomycota</taxon>
        <taxon>Pezizomycotina</taxon>
        <taxon>Sordariomycetes</taxon>
        <taxon>Hypocreomycetidae</taxon>
        <taxon>Hypocreales</taxon>
        <taxon>Nectriaceae</taxon>
        <taxon>Fusarium</taxon>
        <taxon>Fusarium burgessii species complex</taxon>
    </lineage>
</organism>
<evidence type="ECO:0000259" key="1">
    <source>
        <dbReference type="Pfam" id="PF13002"/>
    </source>
</evidence>
<dbReference type="Gene3D" id="2.60.40.640">
    <property type="match status" value="1"/>
</dbReference>
<proteinExistence type="predicted"/>
<dbReference type="OrthoDB" id="3832628at2759"/>
<dbReference type="Pfam" id="PF13002">
    <property type="entry name" value="LDB19"/>
    <property type="match status" value="1"/>
</dbReference>
<comment type="caution">
    <text evidence="2">The sequence shown here is derived from an EMBL/GenBank/DDBJ whole genome shotgun (WGS) entry which is preliminary data.</text>
</comment>
<dbReference type="Proteomes" id="UP000730481">
    <property type="component" value="Unassembled WGS sequence"/>
</dbReference>
<dbReference type="InterPro" id="IPR014756">
    <property type="entry name" value="Ig_E-set"/>
</dbReference>
<gene>
    <name evidence="2" type="ORF">FBEOM_2765</name>
</gene>
<protein>
    <recommendedName>
        <fullName evidence="1">LDB19 N-terminal domain-containing protein</fullName>
    </recommendedName>
</protein>
<name>A0A9P5E234_9HYPO</name>
<dbReference type="SUPFAM" id="SSF81296">
    <property type="entry name" value="E set domains"/>
    <property type="match status" value="1"/>
</dbReference>
<accession>A0A9P5E234</accession>
<evidence type="ECO:0000313" key="3">
    <source>
        <dbReference type="Proteomes" id="UP000730481"/>
    </source>
</evidence>
<dbReference type="EMBL" id="PVQB02000098">
    <property type="protein sequence ID" value="KAF4343289.1"/>
    <property type="molecule type" value="Genomic_DNA"/>
</dbReference>
<dbReference type="AlphaFoldDB" id="A0A9P5E234"/>
<dbReference type="InterPro" id="IPR024391">
    <property type="entry name" value="LDB19_N"/>
</dbReference>
<keyword evidence="3" id="KW-1185">Reference proteome</keyword>